<dbReference type="InterPro" id="IPR050107">
    <property type="entry name" value="ABC_carbohydrate_import_ATPase"/>
</dbReference>
<dbReference type="CDD" id="cd03216">
    <property type="entry name" value="ABC_Carb_Monos_I"/>
    <property type="match status" value="1"/>
</dbReference>
<dbReference type="InterPro" id="IPR003593">
    <property type="entry name" value="AAA+_ATPase"/>
</dbReference>
<keyword evidence="2" id="KW-0813">Transport</keyword>
<keyword evidence="5" id="KW-0547">Nucleotide-binding</keyword>
<dbReference type="CDD" id="cd03215">
    <property type="entry name" value="ABC_Carb_Monos_II"/>
    <property type="match status" value="1"/>
</dbReference>
<evidence type="ECO:0000256" key="2">
    <source>
        <dbReference type="ARBA" id="ARBA00022448"/>
    </source>
</evidence>
<evidence type="ECO:0000256" key="1">
    <source>
        <dbReference type="ARBA" id="ARBA00004202"/>
    </source>
</evidence>
<dbReference type="Gene3D" id="3.40.50.300">
    <property type="entry name" value="P-loop containing nucleotide triphosphate hydrolases"/>
    <property type="match status" value="2"/>
</dbReference>
<dbReference type="GO" id="GO:0005886">
    <property type="term" value="C:plasma membrane"/>
    <property type="evidence" value="ECO:0007669"/>
    <property type="project" value="UniProtKB-SubCell"/>
</dbReference>
<evidence type="ECO:0000256" key="8">
    <source>
        <dbReference type="ARBA" id="ARBA00023136"/>
    </source>
</evidence>
<dbReference type="PROSITE" id="PS00211">
    <property type="entry name" value="ABC_TRANSPORTER_1"/>
    <property type="match status" value="1"/>
</dbReference>
<dbReference type="GO" id="GO:0005524">
    <property type="term" value="F:ATP binding"/>
    <property type="evidence" value="ECO:0007669"/>
    <property type="project" value="UniProtKB-KW"/>
</dbReference>
<accession>A0A4U5JKW4</accession>
<dbReference type="Pfam" id="PF00005">
    <property type="entry name" value="ABC_tran"/>
    <property type="match status" value="2"/>
</dbReference>
<evidence type="ECO:0000256" key="4">
    <source>
        <dbReference type="ARBA" id="ARBA00022737"/>
    </source>
</evidence>
<sequence>MTKAVHLQNITKRFPGGVLANDGVDLAVEKGTVHALLGENGAGKTTLMNVLYGLYEPTDGTIRVDGDPVAFDSPQDAIEHGVGMIHQHFTLVDPMTVLENVALGWEPVKYGGVAVDDDRVESEIRALNERYGFDLGDVVRTPIQELSVGVQQRVEVIKTLYRGADVFIFDEPTAVLTPQEATDLFRIFEELTAQGKTIIFITHKLDEALSAADEVTVLREGRNVETVAADETNEEALAQKMVGRDVLLDVEPRQTSKGNERLSVSNLTVENERGIEKVTNLDLSVHAGEILGIAGVDGNGQTELVEAITGLQDVAAGTIEFDGDDVTNDSRRTRMARGLSYIPGERQERALVLDFDLVKNAVLGSQRRSAFSDGRRIDWDAARSHTEEIIRTYDVRPPDPTAIARSLSGGNQQKFVVGREFARDPDIVVAAHPTRGVDIGSMEFIHEQLLEMRERGVAILLVSASLDEVTGLSDRIGVIHDGSFVDVVRPDSVTEERLGLLMAGERPERTVNTS</sequence>
<proteinExistence type="predicted"/>
<evidence type="ECO:0000313" key="10">
    <source>
        <dbReference type="EMBL" id="TKR28397.1"/>
    </source>
</evidence>
<dbReference type="GO" id="GO:0016887">
    <property type="term" value="F:ATP hydrolysis activity"/>
    <property type="evidence" value="ECO:0007669"/>
    <property type="project" value="InterPro"/>
</dbReference>
<dbReference type="InterPro" id="IPR017871">
    <property type="entry name" value="ABC_transporter-like_CS"/>
</dbReference>
<reference evidence="10 11" key="1">
    <citation type="submission" date="2019-04" db="EMBL/GenBank/DDBJ databases">
        <title>Natronomonas sp. F20-122 a newhaloarchaeon isolated from a saline saltern of Isla Bacuta, Huelva, Spain.</title>
        <authorList>
            <person name="Duran-Viseras A."/>
            <person name="Sanchez-Porro C."/>
            <person name="Ventosa A."/>
        </authorList>
    </citation>
    <scope>NUCLEOTIDE SEQUENCE [LARGE SCALE GENOMIC DNA]</scope>
    <source>
        <strain evidence="10 11">F20-122</strain>
    </source>
</reference>
<keyword evidence="4" id="KW-0677">Repeat</keyword>
<dbReference type="InterPro" id="IPR027417">
    <property type="entry name" value="P-loop_NTPase"/>
</dbReference>
<dbReference type="SUPFAM" id="SSF52540">
    <property type="entry name" value="P-loop containing nucleoside triphosphate hydrolases"/>
    <property type="match status" value="2"/>
</dbReference>
<dbReference type="RefSeq" id="WP_137275697.1">
    <property type="nucleotide sequence ID" value="NZ_QKNX01000001.1"/>
</dbReference>
<evidence type="ECO:0000313" key="11">
    <source>
        <dbReference type="Proteomes" id="UP000308037"/>
    </source>
</evidence>
<evidence type="ECO:0000259" key="9">
    <source>
        <dbReference type="PROSITE" id="PS50893"/>
    </source>
</evidence>
<feature type="domain" description="ABC transporter" evidence="9">
    <location>
        <begin position="5"/>
        <end position="245"/>
    </location>
</feature>
<keyword evidence="3" id="KW-1003">Cell membrane</keyword>
<evidence type="ECO:0000256" key="6">
    <source>
        <dbReference type="ARBA" id="ARBA00022840"/>
    </source>
</evidence>
<comment type="caution">
    <text evidence="10">The sequence shown here is derived from an EMBL/GenBank/DDBJ whole genome shotgun (WGS) entry which is preliminary data.</text>
</comment>
<dbReference type="PROSITE" id="PS50893">
    <property type="entry name" value="ABC_TRANSPORTER_2"/>
    <property type="match status" value="2"/>
</dbReference>
<feature type="domain" description="ABC transporter" evidence="9">
    <location>
        <begin position="262"/>
        <end position="506"/>
    </location>
</feature>
<dbReference type="OrthoDB" id="18209at2157"/>
<name>A0A4U5JKW4_9EURY</name>
<dbReference type="FunFam" id="3.40.50.300:FF:000127">
    <property type="entry name" value="Ribose import ATP-binding protein RbsA"/>
    <property type="match status" value="1"/>
</dbReference>
<dbReference type="AlphaFoldDB" id="A0A4U5JKW4"/>
<gene>
    <name evidence="10" type="ORF">DM868_02145</name>
</gene>
<dbReference type="EMBL" id="QKNX01000001">
    <property type="protein sequence ID" value="TKR28397.1"/>
    <property type="molecule type" value="Genomic_DNA"/>
</dbReference>
<dbReference type="PANTHER" id="PTHR43790">
    <property type="entry name" value="CARBOHYDRATE TRANSPORT ATP-BINDING PROTEIN MG119-RELATED"/>
    <property type="match status" value="1"/>
</dbReference>
<dbReference type="InterPro" id="IPR003439">
    <property type="entry name" value="ABC_transporter-like_ATP-bd"/>
</dbReference>
<protein>
    <submittedName>
        <fullName evidence="10">ABC transporter ATP-binding protein</fullName>
    </submittedName>
</protein>
<organism evidence="10 11">
    <name type="scientific">Natronomonas salsuginis</name>
    <dbReference type="NCBI Taxonomy" id="2217661"/>
    <lineage>
        <taxon>Archaea</taxon>
        <taxon>Methanobacteriati</taxon>
        <taxon>Methanobacteriota</taxon>
        <taxon>Stenosarchaea group</taxon>
        <taxon>Halobacteria</taxon>
        <taxon>Halobacteriales</taxon>
        <taxon>Natronomonadaceae</taxon>
        <taxon>Natronomonas</taxon>
    </lineage>
</organism>
<keyword evidence="11" id="KW-1185">Reference proteome</keyword>
<evidence type="ECO:0000256" key="7">
    <source>
        <dbReference type="ARBA" id="ARBA00022967"/>
    </source>
</evidence>
<keyword evidence="8" id="KW-0472">Membrane</keyword>
<keyword evidence="6 10" id="KW-0067">ATP-binding</keyword>
<dbReference type="SMART" id="SM00382">
    <property type="entry name" value="AAA"/>
    <property type="match status" value="2"/>
</dbReference>
<evidence type="ECO:0000256" key="5">
    <source>
        <dbReference type="ARBA" id="ARBA00022741"/>
    </source>
</evidence>
<keyword evidence="7" id="KW-1278">Translocase</keyword>
<dbReference type="Proteomes" id="UP000308037">
    <property type="component" value="Unassembled WGS sequence"/>
</dbReference>
<dbReference type="PANTHER" id="PTHR43790:SF9">
    <property type="entry name" value="GALACTOFURANOSE TRANSPORTER ATP-BINDING PROTEIN YTFR"/>
    <property type="match status" value="1"/>
</dbReference>
<evidence type="ECO:0000256" key="3">
    <source>
        <dbReference type="ARBA" id="ARBA00022475"/>
    </source>
</evidence>
<comment type="subcellular location">
    <subcellularLocation>
        <location evidence="1">Cell membrane</location>
        <topology evidence="1">Peripheral membrane protein</topology>
    </subcellularLocation>
</comment>